<feature type="region of interest" description="Disordered" evidence="1">
    <location>
        <begin position="83"/>
        <end position="105"/>
    </location>
</feature>
<feature type="compositionally biased region" description="Basic and acidic residues" evidence="1">
    <location>
        <begin position="88"/>
        <end position="101"/>
    </location>
</feature>
<evidence type="ECO:0000313" key="3">
    <source>
        <dbReference type="Proteomes" id="UP000289738"/>
    </source>
</evidence>
<reference evidence="2 3" key="1">
    <citation type="submission" date="2019-01" db="EMBL/GenBank/DDBJ databases">
        <title>Sequencing of cultivated peanut Arachis hypogaea provides insights into genome evolution and oil improvement.</title>
        <authorList>
            <person name="Chen X."/>
        </authorList>
    </citation>
    <scope>NUCLEOTIDE SEQUENCE [LARGE SCALE GENOMIC DNA]</scope>
    <source>
        <strain evidence="3">cv. Fuhuasheng</strain>
        <tissue evidence="2">Leaves</tissue>
    </source>
</reference>
<evidence type="ECO:0000256" key="1">
    <source>
        <dbReference type="SAM" id="MobiDB-lite"/>
    </source>
</evidence>
<proteinExistence type="predicted"/>
<feature type="region of interest" description="Disordered" evidence="1">
    <location>
        <begin position="188"/>
        <end position="246"/>
    </location>
</feature>
<sequence length="246" mass="28026">MVDIGKKTYSCRFWQLTELPYRHACAALAYQNRRPEEHAHNYISMGHIIAHISLLSILFQVKNTSNMLIYLLLYKKQIGRPKLKRDKKNNGPKDPNPDSHRASRKYGPITCKYCLKTGHNSRSYPKKNEATARSAGGKSSTQQPSTDGTAVDDEEEVARLEEIFWEETMEAVEEAEAVVAQLPEVHLETPTVPQPVLDPVMPPSVRPLNAKRPPKKKKLKRPPPTIQQPLYAQSLPKSQHQMYNHQ</sequence>
<feature type="compositionally biased region" description="Polar residues" evidence="1">
    <location>
        <begin position="227"/>
        <end position="246"/>
    </location>
</feature>
<gene>
    <name evidence="2" type="ORF">Ahy_B08g091881</name>
</gene>
<protein>
    <recommendedName>
        <fullName evidence="4">Zinc finger PMZ-type domain-containing protein</fullName>
    </recommendedName>
</protein>
<name>A0A444Y2P5_ARAHY</name>
<evidence type="ECO:0000313" key="2">
    <source>
        <dbReference type="EMBL" id="RYQ96218.1"/>
    </source>
</evidence>
<keyword evidence="3" id="KW-1185">Reference proteome</keyword>
<dbReference type="AlphaFoldDB" id="A0A444Y2P5"/>
<feature type="compositionally biased region" description="Basic residues" evidence="1">
    <location>
        <begin position="212"/>
        <end position="221"/>
    </location>
</feature>
<organism evidence="2 3">
    <name type="scientific">Arachis hypogaea</name>
    <name type="common">Peanut</name>
    <dbReference type="NCBI Taxonomy" id="3818"/>
    <lineage>
        <taxon>Eukaryota</taxon>
        <taxon>Viridiplantae</taxon>
        <taxon>Streptophyta</taxon>
        <taxon>Embryophyta</taxon>
        <taxon>Tracheophyta</taxon>
        <taxon>Spermatophyta</taxon>
        <taxon>Magnoliopsida</taxon>
        <taxon>eudicotyledons</taxon>
        <taxon>Gunneridae</taxon>
        <taxon>Pentapetalae</taxon>
        <taxon>rosids</taxon>
        <taxon>fabids</taxon>
        <taxon>Fabales</taxon>
        <taxon>Fabaceae</taxon>
        <taxon>Papilionoideae</taxon>
        <taxon>50 kb inversion clade</taxon>
        <taxon>dalbergioids sensu lato</taxon>
        <taxon>Dalbergieae</taxon>
        <taxon>Pterocarpus clade</taxon>
        <taxon>Arachis</taxon>
    </lineage>
</organism>
<dbReference type="EMBL" id="SDMP01000018">
    <property type="protein sequence ID" value="RYQ96218.1"/>
    <property type="molecule type" value="Genomic_DNA"/>
</dbReference>
<accession>A0A444Y2P5</accession>
<dbReference type="Proteomes" id="UP000289738">
    <property type="component" value="Chromosome B08"/>
</dbReference>
<feature type="compositionally biased region" description="Polar residues" evidence="1">
    <location>
        <begin position="137"/>
        <end position="148"/>
    </location>
</feature>
<feature type="region of interest" description="Disordered" evidence="1">
    <location>
        <begin position="120"/>
        <end position="155"/>
    </location>
</feature>
<comment type="caution">
    <text evidence="2">The sequence shown here is derived from an EMBL/GenBank/DDBJ whole genome shotgun (WGS) entry which is preliminary data.</text>
</comment>
<evidence type="ECO:0008006" key="4">
    <source>
        <dbReference type="Google" id="ProtNLM"/>
    </source>
</evidence>